<reference evidence="14 15" key="1">
    <citation type="submission" date="2010-10" db="EMBL/GenBank/DDBJ databases">
        <title>Complete sequence of Frankia sp. EuI1c.</title>
        <authorList>
            <consortium name="US DOE Joint Genome Institute"/>
            <person name="Lucas S."/>
            <person name="Copeland A."/>
            <person name="Lapidus A."/>
            <person name="Cheng J.-F."/>
            <person name="Bruce D."/>
            <person name="Goodwin L."/>
            <person name="Pitluck S."/>
            <person name="Chertkov O."/>
            <person name="Detter J.C."/>
            <person name="Han C."/>
            <person name="Tapia R."/>
            <person name="Land M."/>
            <person name="Hauser L."/>
            <person name="Jeffries C."/>
            <person name="Kyrpides N."/>
            <person name="Ivanova N."/>
            <person name="Mikhailova N."/>
            <person name="Beauchemin N."/>
            <person name="Sen A."/>
            <person name="Sur S.A."/>
            <person name="Gtari M."/>
            <person name="Wall L."/>
            <person name="Tisa L."/>
            <person name="Woyke T."/>
        </authorList>
    </citation>
    <scope>NUCLEOTIDE SEQUENCE [LARGE SCALE GENOMIC DNA]</scope>
    <source>
        <strain evidence="15">DSM 45817 / CECT 9037 / EuI1c</strain>
    </source>
</reference>
<dbReference type="SMART" id="SM00304">
    <property type="entry name" value="HAMP"/>
    <property type="match status" value="1"/>
</dbReference>
<feature type="domain" description="HAMP" evidence="13">
    <location>
        <begin position="173"/>
        <end position="226"/>
    </location>
</feature>
<dbReference type="Gene3D" id="1.10.287.130">
    <property type="match status" value="1"/>
</dbReference>
<dbReference type="PANTHER" id="PTHR45436:SF5">
    <property type="entry name" value="SENSOR HISTIDINE KINASE TRCS"/>
    <property type="match status" value="1"/>
</dbReference>
<evidence type="ECO:0000256" key="9">
    <source>
        <dbReference type="ARBA" id="ARBA00023012"/>
    </source>
</evidence>
<keyword evidence="5" id="KW-0808">Transferase</keyword>
<dbReference type="InterPro" id="IPR003594">
    <property type="entry name" value="HATPase_dom"/>
</dbReference>
<gene>
    <name evidence="14" type="ordered locus">FraEuI1c_3974</name>
</gene>
<evidence type="ECO:0000256" key="3">
    <source>
        <dbReference type="ARBA" id="ARBA00012438"/>
    </source>
</evidence>
<evidence type="ECO:0000256" key="2">
    <source>
        <dbReference type="ARBA" id="ARBA00004236"/>
    </source>
</evidence>
<dbReference type="PROSITE" id="PS50885">
    <property type="entry name" value="HAMP"/>
    <property type="match status" value="1"/>
</dbReference>
<comment type="subcellular location">
    <subcellularLocation>
        <location evidence="2">Cell membrane</location>
    </subcellularLocation>
</comment>
<dbReference type="AlphaFoldDB" id="E3J6Q6"/>
<dbReference type="Pfam" id="PF02518">
    <property type="entry name" value="HATPase_c"/>
    <property type="match status" value="1"/>
</dbReference>
<dbReference type="SUPFAM" id="SSF55874">
    <property type="entry name" value="ATPase domain of HSP90 chaperone/DNA topoisomerase II/histidine kinase"/>
    <property type="match status" value="1"/>
</dbReference>
<comment type="catalytic activity">
    <reaction evidence="1">
        <text>ATP + protein L-histidine = ADP + protein N-phospho-L-histidine.</text>
        <dbReference type="EC" id="2.7.13.3"/>
    </reaction>
</comment>
<evidence type="ECO:0000256" key="5">
    <source>
        <dbReference type="ARBA" id="ARBA00022679"/>
    </source>
</evidence>
<dbReference type="SMART" id="SM00388">
    <property type="entry name" value="HisKA"/>
    <property type="match status" value="1"/>
</dbReference>
<dbReference type="InterPro" id="IPR036890">
    <property type="entry name" value="HATPase_C_sf"/>
</dbReference>
<dbReference type="PRINTS" id="PR00344">
    <property type="entry name" value="BCTRLSENSOR"/>
</dbReference>
<feature type="domain" description="Histidine kinase" evidence="12">
    <location>
        <begin position="234"/>
        <end position="460"/>
    </location>
</feature>
<dbReference type="FunFam" id="3.30.565.10:FF:000006">
    <property type="entry name" value="Sensor histidine kinase WalK"/>
    <property type="match status" value="1"/>
</dbReference>
<evidence type="ECO:0000256" key="6">
    <source>
        <dbReference type="ARBA" id="ARBA00022692"/>
    </source>
</evidence>
<dbReference type="EC" id="2.7.13.3" evidence="3"/>
<dbReference type="Proteomes" id="UP000002484">
    <property type="component" value="Chromosome"/>
</dbReference>
<dbReference type="GO" id="GO:0005886">
    <property type="term" value="C:plasma membrane"/>
    <property type="evidence" value="ECO:0007669"/>
    <property type="project" value="UniProtKB-SubCell"/>
</dbReference>
<dbReference type="GO" id="GO:0000155">
    <property type="term" value="F:phosphorelay sensor kinase activity"/>
    <property type="evidence" value="ECO:0007669"/>
    <property type="project" value="InterPro"/>
</dbReference>
<dbReference type="InterPro" id="IPR050428">
    <property type="entry name" value="TCS_sensor_his_kinase"/>
</dbReference>
<dbReference type="PANTHER" id="PTHR45436">
    <property type="entry name" value="SENSOR HISTIDINE KINASE YKOH"/>
    <property type="match status" value="1"/>
</dbReference>
<dbReference type="SMART" id="SM00387">
    <property type="entry name" value="HATPase_c"/>
    <property type="match status" value="1"/>
</dbReference>
<dbReference type="EMBL" id="CP002299">
    <property type="protein sequence ID" value="ADP81980.1"/>
    <property type="molecule type" value="Genomic_DNA"/>
</dbReference>
<keyword evidence="9" id="KW-0902">Two-component regulatory system</keyword>
<evidence type="ECO:0000256" key="8">
    <source>
        <dbReference type="ARBA" id="ARBA00022989"/>
    </source>
</evidence>
<name>E3J6Q6_PSEI1</name>
<dbReference type="Pfam" id="PF00512">
    <property type="entry name" value="HisKA"/>
    <property type="match status" value="1"/>
</dbReference>
<evidence type="ECO:0000256" key="11">
    <source>
        <dbReference type="SAM" id="Phobius"/>
    </source>
</evidence>
<dbReference type="Gene3D" id="6.10.340.10">
    <property type="match status" value="1"/>
</dbReference>
<evidence type="ECO:0000256" key="7">
    <source>
        <dbReference type="ARBA" id="ARBA00022777"/>
    </source>
</evidence>
<keyword evidence="15" id="KW-1185">Reference proteome</keyword>
<keyword evidence="7 14" id="KW-0418">Kinase</keyword>
<dbReference type="eggNOG" id="COG5002">
    <property type="taxonomic scope" value="Bacteria"/>
</dbReference>
<dbReference type="STRING" id="298654.FraEuI1c_3974"/>
<feature type="transmembrane region" description="Helical" evidence="11">
    <location>
        <begin position="152"/>
        <end position="176"/>
    </location>
</feature>
<evidence type="ECO:0000259" key="13">
    <source>
        <dbReference type="PROSITE" id="PS50885"/>
    </source>
</evidence>
<dbReference type="CDD" id="cd00082">
    <property type="entry name" value="HisKA"/>
    <property type="match status" value="1"/>
</dbReference>
<keyword evidence="4" id="KW-0597">Phosphoprotein</keyword>
<dbReference type="InterPro" id="IPR005467">
    <property type="entry name" value="His_kinase_dom"/>
</dbReference>
<dbReference type="InterPro" id="IPR003661">
    <property type="entry name" value="HisK_dim/P_dom"/>
</dbReference>
<dbReference type="Gene3D" id="3.30.565.10">
    <property type="entry name" value="Histidine kinase-like ATPase, C-terminal domain"/>
    <property type="match status" value="1"/>
</dbReference>
<dbReference type="KEGG" id="fri:FraEuI1c_3974"/>
<evidence type="ECO:0000256" key="4">
    <source>
        <dbReference type="ARBA" id="ARBA00022553"/>
    </source>
</evidence>
<evidence type="ECO:0000259" key="12">
    <source>
        <dbReference type="PROSITE" id="PS50109"/>
    </source>
</evidence>
<dbReference type="RefSeq" id="WP_013425098.1">
    <property type="nucleotide sequence ID" value="NC_014666.1"/>
</dbReference>
<dbReference type="Pfam" id="PF00672">
    <property type="entry name" value="HAMP"/>
    <property type="match status" value="1"/>
</dbReference>
<dbReference type="SUPFAM" id="SSF47384">
    <property type="entry name" value="Homodimeric domain of signal transducing histidine kinase"/>
    <property type="match status" value="1"/>
</dbReference>
<dbReference type="HOGENOM" id="CLU_000445_89_6_11"/>
<dbReference type="InterPro" id="IPR036097">
    <property type="entry name" value="HisK_dim/P_sf"/>
</dbReference>
<dbReference type="InterPro" id="IPR003660">
    <property type="entry name" value="HAMP_dom"/>
</dbReference>
<proteinExistence type="predicted"/>
<dbReference type="CDD" id="cd00075">
    <property type="entry name" value="HATPase"/>
    <property type="match status" value="1"/>
</dbReference>
<dbReference type="InterPro" id="IPR004358">
    <property type="entry name" value="Sig_transdc_His_kin-like_C"/>
</dbReference>
<keyword evidence="8 11" id="KW-1133">Transmembrane helix</keyword>
<keyword evidence="10 11" id="KW-0472">Membrane</keyword>
<dbReference type="CDD" id="cd06225">
    <property type="entry name" value="HAMP"/>
    <property type="match status" value="1"/>
</dbReference>
<dbReference type="InParanoid" id="E3J6Q6"/>
<dbReference type="PROSITE" id="PS50109">
    <property type="entry name" value="HIS_KIN"/>
    <property type="match status" value="1"/>
</dbReference>
<evidence type="ECO:0000256" key="1">
    <source>
        <dbReference type="ARBA" id="ARBA00000085"/>
    </source>
</evidence>
<evidence type="ECO:0000256" key="10">
    <source>
        <dbReference type="ARBA" id="ARBA00023136"/>
    </source>
</evidence>
<accession>E3J6Q6</accession>
<evidence type="ECO:0000313" key="14">
    <source>
        <dbReference type="EMBL" id="ADP81980.1"/>
    </source>
</evidence>
<organism evidence="14 15">
    <name type="scientific">Pseudofrankia inefficax (strain DSM 45817 / CECT 9037 / DDB 130130 / EuI1c)</name>
    <name type="common">Frankia inefficax</name>
    <dbReference type="NCBI Taxonomy" id="298654"/>
    <lineage>
        <taxon>Bacteria</taxon>
        <taxon>Bacillati</taxon>
        <taxon>Actinomycetota</taxon>
        <taxon>Actinomycetes</taxon>
        <taxon>Frankiales</taxon>
        <taxon>Frankiaceae</taxon>
        <taxon>Pseudofrankia</taxon>
    </lineage>
</organism>
<protein>
    <recommendedName>
        <fullName evidence="3">histidine kinase</fullName>
        <ecNumber evidence="3">2.7.13.3</ecNumber>
    </recommendedName>
</protein>
<sequence length="466" mass="48582">MSLRIRLTALFGLGTALVLVGVGVLFYLQLRASLSHSLDAILATRAEALRSRVVGSTSPDDALAAASPLAQLVDANGHVLAASPATAAQPLAGAGVVEAARTRRVLVTVEVQGARTRVLAEPVDAAHGSGLVLVVGASPESLDDAEDRIRDVMFFACLPLVALSALAAWWLAGAALRPVERMRGQAAAMGVADLGGRLEIPPTRDELAALATTMNDLLDRLHVARAHDRAFVADAGHELRTPLTNLKAELELASRPGRSRDDLAEALTCAAVETDRLIRLSEALLVLARFDADPGQLVHRERMSLAPLLERAVAAALPAARAAGAEIRLDVASSVVLDADPDRLRQAVDNLLSNAVRFTKPGGLIEVTAKRVPGDPAGGLDRPAVTITVRDRGPGFPQEFLPQAFERFARADPARGRADGGAGLGLAIVAAVAAAHDGRATVANHPEGGAVVTLVLPAVSPPPRRR</sequence>
<keyword evidence="6 11" id="KW-0812">Transmembrane</keyword>
<feature type="transmembrane region" description="Helical" evidence="11">
    <location>
        <begin position="7"/>
        <end position="28"/>
    </location>
</feature>
<dbReference type="OrthoDB" id="9786919at2"/>
<evidence type="ECO:0000313" key="15">
    <source>
        <dbReference type="Proteomes" id="UP000002484"/>
    </source>
</evidence>